<feature type="compositionally biased region" description="Low complexity" evidence="1">
    <location>
        <begin position="484"/>
        <end position="495"/>
    </location>
</feature>
<sequence>MKGTEDELLTARNPVASNFRHTEDDLLSARPGQRSGTGRGPLSLNLLNSAGRKSFVDLLLIQSQDEADAEETGVTPRVYLRGASPESTAEQGAEFRYFVDAEGGTDLELRQQQGRRLSARRASDTIRRATIFTKAFNEDLEKYQPKTLSKLTAPLGRAAQAGIVFLVALSGTLSAVLCGVAKHNAAPDGDSRIFEQTFLEAELLAMVALFAFCASLFLSFVVGGRRPAMSEMFNCELHTMLKDYSLLSEGLNEGLQRQEHFLGLNSLTSYRSLILLGFFMCFAKVASQAPAALLNQKLTRSNRLGPIAQFCQWSFLSFFIFAFIAVMQAMSSGSEWRVLAFRRPDQLDEVWPFKVWLLFGWLCVKSVLAPLCFQRLDSFWKAFADALCVPLTAACWLPFFRPSVSASGSFRKELELWISGLMFLFICAYLVSRIEHPEASGGSGSGRRDSSEVQEVISPSVKGSFVHSASSSKSRDSRGKEPVGIDASGAASSDSEGIESDGEERGNAYPSASPSGGRQVSFNRNPTSSTSNPLGSSVPPQTDPGDLKRGEGEEKGQRGPASVVGTMGQKGKSAMANSGKFSLDLSKVQNR</sequence>
<evidence type="ECO:0000313" key="3">
    <source>
        <dbReference type="EMBL" id="CEM45375.1"/>
    </source>
</evidence>
<organism evidence="3">
    <name type="scientific">Chromera velia CCMP2878</name>
    <dbReference type="NCBI Taxonomy" id="1169474"/>
    <lineage>
        <taxon>Eukaryota</taxon>
        <taxon>Sar</taxon>
        <taxon>Alveolata</taxon>
        <taxon>Colpodellida</taxon>
        <taxon>Chromeraceae</taxon>
        <taxon>Chromera</taxon>
    </lineage>
</organism>
<keyword evidence="2" id="KW-0812">Transmembrane</keyword>
<keyword evidence="2" id="KW-1133">Transmembrane helix</keyword>
<reference evidence="3" key="1">
    <citation type="submission" date="2014-11" db="EMBL/GenBank/DDBJ databases">
        <authorList>
            <person name="Otto D Thomas"/>
            <person name="Naeem Raeece"/>
        </authorList>
    </citation>
    <scope>NUCLEOTIDE SEQUENCE</scope>
</reference>
<keyword evidence="2" id="KW-0472">Membrane</keyword>
<feature type="compositionally biased region" description="Basic and acidic residues" evidence="1">
    <location>
        <begin position="473"/>
        <end position="483"/>
    </location>
</feature>
<dbReference type="EMBL" id="CDMZ01003169">
    <property type="protein sequence ID" value="CEM45375.1"/>
    <property type="molecule type" value="Genomic_DNA"/>
</dbReference>
<feature type="transmembrane region" description="Helical" evidence="2">
    <location>
        <begin position="273"/>
        <end position="294"/>
    </location>
</feature>
<accession>A0A0G4HM12</accession>
<evidence type="ECO:0008006" key="4">
    <source>
        <dbReference type="Google" id="ProtNLM"/>
    </source>
</evidence>
<protein>
    <recommendedName>
        <fullName evidence="4">Transmembrane protein</fullName>
    </recommendedName>
</protein>
<dbReference type="AlphaFoldDB" id="A0A0G4HM12"/>
<feature type="transmembrane region" description="Helical" evidence="2">
    <location>
        <begin position="353"/>
        <end position="373"/>
    </location>
</feature>
<gene>
    <name evidence="3" type="ORF">Cvel_29127</name>
</gene>
<evidence type="ECO:0000256" key="2">
    <source>
        <dbReference type="SAM" id="Phobius"/>
    </source>
</evidence>
<name>A0A0G4HM12_9ALVE</name>
<feature type="transmembrane region" description="Helical" evidence="2">
    <location>
        <begin position="380"/>
        <end position="399"/>
    </location>
</feature>
<feature type="region of interest" description="Disordered" evidence="1">
    <location>
        <begin position="1"/>
        <end position="43"/>
    </location>
</feature>
<feature type="compositionally biased region" description="Basic and acidic residues" evidence="1">
    <location>
        <begin position="545"/>
        <end position="557"/>
    </location>
</feature>
<feature type="transmembrane region" description="Helical" evidence="2">
    <location>
        <begin position="315"/>
        <end position="333"/>
    </location>
</feature>
<feature type="compositionally biased region" description="Polar residues" evidence="1">
    <location>
        <begin position="510"/>
        <end position="540"/>
    </location>
</feature>
<feature type="transmembrane region" description="Helical" evidence="2">
    <location>
        <begin position="201"/>
        <end position="222"/>
    </location>
</feature>
<dbReference type="VEuPathDB" id="CryptoDB:Cvel_29127"/>
<evidence type="ECO:0000256" key="1">
    <source>
        <dbReference type="SAM" id="MobiDB-lite"/>
    </source>
</evidence>
<feature type="transmembrane region" description="Helical" evidence="2">
    <location>
        <begin position="158"/>
        <end position="180"/>
    </location>
</feature>
<feature type="region of interest" description="Disordered" evidence="1">
    <location>
        <begin position="461"/>
        <end position="591"/>
    </location>
</feature>
<feature type="transmembrane region" description="Helical" evidence="2">
    <location>
        <begin position="414"/>
        <end position="431"/>
    </location>
</feature>
<proteinExistence type="predicted"/>